<dbReference type="Proteomes" id="UP001188597">
    <property type="component" value="Unassembled WGS sequence"/>
</dbReference>
<protein>
    <recommendedName>
        <fullName evidence="1">Malic enzyme N-terminal domain-containing protein</fullName>
    </recommendedName>
</protein>
<keyword evidence="3" id="KW-1185">Reference proteome</keyword>
<dbReference type="PANTHER" id="PTHR23406:SF91">
    <property type="entry name" value="MALIC ENZYME"/>
    <property type="match status" value="1"/>
</dbReference>
<dbReference type="InterPro" id="IPR037062">
    <property type="entry name" value="Malic_N_dom_sf"/>
</dbReference>
<sequence>MDARAHSLRNEVPLTGHCLHVTIDAGTNNDQLLKDEFYFGLRQRRAKAGLEYAELLDEFMSAVKQNYGEKILVQFLEKIIDL</sequence>
<organism evidence="2 3">
    <name type="scientific">Escallonia herrerae</name>
    <dbReference type="NCBI Taxonomy" id="1293975"/>
    <lineage>
        <taxon>Eukaryota</taxon>
        <taxon>Viridiplantae</taxon>
        <taxon>Streptophyta</taxon>
        <taxon>Embryophyta</taxon>
        <taxon>Tracheophyta</taxon>
        <taxon>Spermatophyta</taxon>
        <taxon>Magnoliopsida</taxon>
        <taxon>eudicotyledons</taxon>
        <taxon>Gunneridae</taxon>
        <taxon>Pentapetalae</taxon>
        <taxon>asterids</taxon>
        <taxon>campanulids</taxon>
        <taxon>Escalloniales</taxon>
        <taxon>Escalloniaceae</taxon>
        <taxon>Escallonia</taxon>
    </lineage>
</organism>
<dbReference type="InterPro" id="IPR012301">
    <property type="entry name" value="Malic_N_dom"/>
</dbReference>
<evidence type="ECO:0000313" key="2">
    <source>
        <dbReference type="EMBL" id="KAK3014446.1"/>
    </source>
</evidence>
<dbReference type="Gene3D" id="3.40.50.10380">
    <property type="entry name" value="Malic enzyme, N-terminal domain"/>
    <property type="match status" value="1"/>
</dbReference>
<proteinExistence type="predicted"/>
<evidence type="ECO:0000313" key="3">
    <source>
        <dbReference type="Proteomes" id="UP001188597"/>
    </source>
</evidence>
<dbReference type="GO" id="GO:0004473">
    <property type="term" value="F:malate dehydrogenase (decarboxylating) (NADP+) activity"/>
    <property type="evidence" value="ECO:0007669"/>
    <property type="project" value="TreeGrafter"/>
</dbReference>
<reference evidence="2" key="1">
    <citation type="submission" date="2022-12" db="EMBL/GenBank/DDBJ databases">
        <title>Draft genome assemblies for two species of Escallonia (Escalloniales).</title>
        <authorList>
            <person name="Chanderbali A."/>
            <person name="Dervinis C."/>
            <person name="Anghel I."/>
            <person name="Soltis D."/>
            <person name="Soltis P."/>
            <person name="Zapata F."/>
        </authorList>
    </citation>
    <scope>NUCLEOTIDE SEQUENCE</scope>
    <source>
        <strain evidence="2">UCBG64.0493</strain>
        <tissue evidence="2">Leaf</tissue>
    </source>
</reference>
<name>A0AA89AX19_9ASTE</name>
<accession>A0AA89AX19</accession>
<gene>
    <name evidence="2" type="ORF">RJ639_010091</name>
</gene>
<dbReference type="PANTHER" id="PTHR23406">
    <property type="entry name" value="MALIC ENZYME-RELATED"/>
    <property type="match status" value="1"/>
</dbReference>
<evidence type="ECO:0000259" key="1">
    <source>
        <dbReference type="Pfam" id="PF00390"/>
    </source>
</evidence>
<feature type="domain" description="Malic enzyme N-terminal" evidence="1">
    <location>
        <begin position="17"/>
        <end position="75"/>
    </location>
</feature>
<dbReference type="Pfam" id="PF00390">
    <property type="entry name" value="malic"/>
    <property type="match status" value="1"/>
</dbReference>
<dbReference type="InterPro" id="IPR046346">
    <property type="entry name" value="Aminoacid_DH-like_N_sf"/>
</dbReference>
<dbReference type="AlphaFoldDB" id="A0AA89AX19"/>
<dbReference type="GO" id="GO:0006108">
    <property type="term" value="P:malate metabolic process"/>
    <property type="evidence" value="ECO:0007669"/>
    <property type="project" value="TreeGrafter"/>
</dbReference>
<dbReference type="SUPFAM" id="SSF53223">
    <property type="entry name" value="Aminoacid dehydrogenase-like, N-terminal domain"/>
    <property type="match status" value="1"/>
</dbReference>
<dbReference type="EMBL" id="JAVXUP010001219">
    <property type="protein sequence ID" value="KAK3014446.1"/>
    <property type="molecule type" value="Genomic_DNA"/>
</dbReference>
<comment type="caution">
    <text evidence="2">The sequence shown here is derived from an EMBL/GenBank/DDBJ whole genome shotgun (WGS) entry which is preliminary data.</text>
</comment>
<dbReference type="GO" id="GO:0009507">
    <property type="term" value="C:chloroplast"/>
    <property type="evidence" value="ECO:0007669"/>
    <property type="project" value="TreeGrafter"/>
</dbReference>